<gene>
    <name evidence="2" type="ORF">L196_00325</name>
</gene>
<dbReference type="AlphaFoldDB" id="A0AB33Z4C9"/>
<sequence>MILLEVRDYLQAARSAPVRDLALHFKISQDDAKSMLEHWVKKGYAKKLPAGSLCQGGCRSCDPETIDIYEWTGPR</sequence>
<organism evidence="2 3">
    <name type="scientific">Cycloclasticus pugetii</name>
    <dbReference type="NCBI Taxonomy" id="34068"/>
    <lineage>
        <taxon>Bacteria</taxon>
        <taxon>Pseudomonadati</taxon>
        <taxon>Pseudomonadota</taxon>
        <taxon>Gammaproteobacteria</taxon>
        <taxon>Thiotrichales</taxon>
        <taxon>Piscirickettsiaceae</taxon>
        <taxon>Cycloclasticus</taxon>
    </lineage>
</organism>
<dbReference type="EMBL" id="ASHL01000001">
    <property type="protein sequence ID" value="EPD13898.1"/>
    <property type="molecule type" value="Genomic_DNA"/>
</dbReference>
<dbReference type="InterPro" id="IPR036390">
    <property type="entry name" value="WH_DNA-bd_sf"/>
</dbReference>
<protein>
    <submittedName>
        <fullName evidence="2">Ferrous iron transport protein, feoC-like protein</fullName>
    </submittedName>
</protein>
<keyword evidence="3" id="KW-1185">Reference proteome</keyword>
<evidence type="ECO:0000313" key="3">
    <source>
        <dbReference type="Proteomes" id="UP000015462"/>
    </source>
</evidence>
<dbReference type="Proteomes" id="UP000015462">
    <property type="component" value="Unassembled WGS sequence"/>
</dbReference>
<dbReference type="Pfam" id="PF09012">
    <property type="entry name" value="FeoC"/>
    <property type="match status" value="1"/>
</dbReference>
<proteinExistence type="predicted"/>
<evidence type="ECO:0000259" key="1">
    <source>
        <dbReference type="Pfam" id="PF09012"/>
    </source>
</evidence>
<accession>A0AB33Z4C9</accession>
<reference evidence="2 3" key="1">
    <citation type="journal article" date="2013" name="Genome Announc.">
        <title>Genome Sequence of the Pyrene- and Fluoranthene-Degrading Bacterium Cycloclasticus sp. Strain PY97M.</title>
        <authorList>
            <person name="Cui Z."/>
            <person name="Xu G."/>
            <person name="Li Q."/>
            <person name="Gao W."/>
            <person name="Zheng L."/>
        </authorList>
    </citation>
    <scope>NUCLEOTIDE SEQUENCE [LARGE SCALE GENOMIC DNA]</scope>
    <source>
        <strain evidence="2 3">PY97M</strain>
    </source>
</reference>
<dbReference type="InterPro" id="IPR015102">
    <property type="entry name" value="Tscrpt_reg_HTH_FeoC"/>
</dbReference>
<comment type="caution">
    <text evidence="2">The sequence shown here is derived from an EMBL/GenBank/DDBJ whole genome shotgun (WGS) entry which is preliminary data.</text>
</comment>
<dbReference type="InterPro" id="IPR036388">
    <property type="entry name" value="WH-like_DNA-bd_sf"/>
</dbReference>
<dbReference type="RefSeq" id="WP_015005747.1">
    <property type="nucleotide sequence ID" value="NZ_JARGOU010000051.1"/>
</dbReference>
<name>A0AB33Z4C9_9GAMM</name>
<dbReference type="Gene3D" id="1.10.10.10">
    <property type="entry name" value="Winged helix-like DNA-binding domain superfamily/Winged helix DNA-binding domain"/>
    <property type="match status" value="1"/>
</dbReference>
<evidence type="ECO:0000313" key="2">
    <source>
        <dbReference type="EMBL" id="EPD13898.1"/>
    </source>
</evidence>
<feature type="domain" description="Transcriptional regulator HTH-type FeoC" evidence="1">
    <location>
        <begin position="2"/>
        <end position="70"/>
    </location>
</feature>
<dbReference type="SUPFAM" id="SSF46785">
    <property type="entry name" value="Winged helix' DNA-binding domain"/>
    <property type="match status" value="1"/>
</dbReference>